<comment type="caution">
    <text evidence="4">The sequence shown here is derived from an EMBL/GenBank/DDBJ whole genome shotgun (WGS) entry which is preliminary data.</text>
</comment>
<name>A0A062XP43_9BACT</name>
<feature type="region of interest" description="Disordered" evidence="1">
    <location>
        <begin position="430"/>
        <end position="658"/>
    </location>
</feature>
<evidence type="ECO:0000256" key="1">
    <source>
        <dbReference type="SAM" id="MobiDB-lite"/>
    </source>
</evidence>
<feature type="compositionally biased region" description="Low complexity" evidence="1">
    <location>
        <begin position="604"/>
        <end position="622"/>
    </location>
</feature>
<feature type="chain" id="PRO_5001616653" description="FecR protein domain-containing protein" evidence="2">
    <location>
        <begin position="24"/>
        <end position="658"/>
    </location>
</feature>
<reference evidence="4 5" key="1">
    <citation type="submission" date="2014-04" db="EMBL/GenBank/DDBJ databases">
        <title>The Genome Sequence of Thermoanaerobaculum aquaticum MP-01, The First Cultivated Group 23 Acidobacterium.</title>
        <authorList>
            <person name="Stamps B.W."/>
            <person name="Losey N.A."/>
            <person name="Lawson P.A."/>
            <person name="Stevenson B.S."/>
        </authorList>
    </citation>
    <scope>NUCLEOTIDE SEQUENCE [LARGE SCALE GENOMIC DNA]</scope>
    <source>
        <strain evidence="4 5">MP-01</strain>
    </source>
</reference>
<evidence type="ECO:0000313" key="4">
    <source>
        <dbReference type="EMBL" id="KDA54347.1"/>
    </source>
</evidence>
<evidence type="ECO:0000256" key="2">
    <source>
        <dbReference type="SAM" id="SignalP"/>
    </source>
</evidence>
<feature type="compositionally biased region" description="Low complexity" evidence="1">
    <location>
        <begin position="569"/>
        <end position="591"/>
    </location>
</feature>
<gene>
    <name evidence="4" type="ORF">EG19_11565</name>
</gene>
<dbReference type="Gene3D" id="2.60.120.1440">
    <property type="match status" value="1"/>
</dbReference>
<dbReference type="Proteomes" id="UP000027284">
    <property type="component" value="Unassembled WGS sequence"/>
</dbReference>
<evidence type="ECO:0000259" key="3">
    <source>
        <dbReference type="Pfam" id="PF04773"/>
    </source>
</evidence>
<feature type="signal peptide" evidence="2">
    <location>
        <begin position="1"/>
        <end position="23"/>
    </location>
</feature>
<dbReference type="Pfam" id="PF20245">
    <property type="entry name" value="DUF6600"/>
    <property type="match status" value="1"/>
</dbReference>
<proteinExistence type="predicted"/>
<dbReference type="PANTHER" id="PTHR38731:SF3">
    <property type="entry name" value="BLL6125 PROTEIN"/>
    <property type="match status" value="1"/>
</dbReference>
<protein>
    <recommendedName>
        <fullName evidence="3">FecR protein domain-containing protein</fullName>
    </recommendedName>
</protein>
<accession>A0A062XP43</accession>
<keyword evidence="2" id="KW-0732">Signal</keyword>
<dbReference type="OrthoDB" id="128474at2"/>
<sequence>MSTRSHWQLKAASFLMVAMVSWAQEGADELTSLSYISYLERYATLKPATQGETLDAVVNMPVLPGDRVETARGARLEIQLSDGSTVWLDQFTTVDFDSIAKSRGYSAPRTALYLAAGGIAVEVAAEAASVRVDSPAGTVYLARGGLYRLQLDGDQLKVAAHRGSAELPAGMGSVLLRAGFAAWVADNEELQRVEWSGDSDDFWQWVLERRMPPSQSPTTRYVQGAPRAYVLDTYGEWVYLTDLSAWGWRPRVSVTWVPYSYGRWYWTPAGWCWVSYEPWGWYPYHYGSWYFSVSFGWVWFYDPVWAPAWVHWVYTPGYVGWCPRGYYDWWWWKQGHHHYDRPHRWSEVSFDFSGRVRLGHIDHRPWTFVPEDRFTSSHIERVRLDPGRIIRSIGDREAIVRSGPLVGPAPRDLGRPAELRELFRDQAPREVTNYLRRETRGPADNDVSPLPLTRTSEAVRLARPFPVRPSDGGDEARPRTEPSFSRGRQPGADTSRPSGREPDVTRLPDRRREPERVEQPERTSRPPSSWQPRVPRPEAPEVPRAPSRRENLVPRPSPDSSESWRWEQPRFSAPDRSAPPASPQPRQIIPRESPRLREIPAEPAPRTRSSFPSSPPSGVSRPQSPPRENIAPRSPASSAPRSEGQAPRGRPHADRPRH</sequence>
<feature type="compositionally biased region" description="Basic and acidic residues" evidence="1">
    <location>
        <begin position="535"/>
        <end position="552"/>
    </location>
</feature>
<dbReference type="EMBL" id="JMFG01000008">
    <property type="protein sequence ID" value="KDA54347.1"/>
    <property type="molecule type" value="Genomic_DNA"/>
</dbReference>
<feature type="compositionally biased region" description="Basic and acidic residues" evidence="1">
    <location>
        <begin position="498"/>
        <end position="524"/>
    </location>
</feature>
<dbReference type="InterPro" id="IPR046535">
    <property type="entry name" value="DUF6600"/>
</dbReference>
<evidence type="ECO:0000313" key="5">
    <source>
        <dbReference type="Proteomes" id="UP000027284"/>
    </source>
</evidence>
<dbReference type="Pfam" id="PF04773">
    <property type="entry name" value="FecR"/>
    <property type="match status" value="1"/>
</dbReference>
<dbReference type="STRING" id="1312852.EG19_11565"/>
<organism evidence="4 5">
    <name type="scientific">Thermoanaerobaculum aquaticum</name>
    <dbReference type="NCBI Taxonomy" id="1312852"/>
    <lineage>
        <taxon>Bacteria</taxon>
        <taxon>Pseudomonadati</taxon>
        <taxon>Acidobacteriota</taxon>
        <taxon>Thermoanaerobaculia</taxon>
        <taxon>Thermoanaerobaculales</taxon>
        <taxon>Thermoanaerobaculaceae</taxon>
        <taxon>Thermoanaerobaculum</taxon>
    </lineage>
</organism>
<keyword evidence="5" id="KW-1185">Reference proteome</keyword>
<dbReference type="PANTHER" id="PTHR38731">
    <property type="entry name" value="LIPL45-RELATED LIPOPROTEIN-RELATED"/>
    <property type="match status" value="1"/>
</dbReference>
<dbReference type="RefSeq" id="WP_038047585.1">
    <property type="nucleotide sequence ID" value="NZ_JMFG01000008.1"/>
</dbReference>
<feature type="domain" description="FecR protein" evidence="3">
    <location>
        <begin position="66"/>
        <end position="165"/>
    </location>
</feature>
<feature type="compositionally biased region" description="Low complexity" evidence="1">
    <location>
        <begin position="631"/>
        <end position="642"/>
    </location>
</feature>
<dbReference type="InterPro" id="IPR006860">
    <property type="entry name" value="FecR"/>
</dbReference>
<dbReference type="AlphaFoldDB" id="A0A062XP43"/>